<keyword evidence="5" id="KW-1185">Reference proteome</keyword>
<dbReference type="EMBL" id="SMRT01000017">
    <property type="protein sequence ID" value="TDF93167.1"/>
    <property type="molecule type" value="Genomic_DNA"/>
</dbReference>
<dbReference type="SMART" id="SM00822">
    <property type="entry name" value="PKS_KR"/>
    <property type="match status" value="1"/>
</dbReference>
<dbReference type="PROSITE" id="PS00061">
    <property type="entry name" value="ADH_SHORT"/>
    <property type="match status" value="1"/>
</dbReference>
<dbReference type="PRINTS" id="PR00080">
    <property type="entry name" value="SDRFAMILY"/>
</dbReference>
<dbReference type="InterPro" id="IPR020904">
    <property type="entry name" value="Sc_DH/Rdtase_CS"/>
</dbReference>
<evidence type="ECO:0000259" key="3">
    <source>
        <dbReference type="SMART" id="SM00822"/>
    </source>
</evidence>
<dbReference type="Pfam" id="PF13561">
    <property type="entry name" value="adh_short_C2"/>
    <property type="match status" value="1"/>
</dbReference>
<dbReference type="SUPFAM" id="SSF51735">
    <property type="entry name" value="NAD(P)-binding Rossmann-fold domains"/>
    <property type="match status" value="1"/>
</dbReference>
<protein>
    <submittedName>
        <fullName evidence="4">SDR family oxidoreductase</fullName>
    </submittedName>
</protein>
<dbReference type="InterPro" id="IPR002347">
    <property type="entry name" value="SDR_fam"/>
</dbReference>
<dbReference type="GO" id="GO:0016491">
    <property type="term" value="F:oxidoreductase activity"/>
    <property type="evidence" value="ECO:0007669"/>
    <property type="project" value="UniProtKB-KW"/>
</dbReference>
<sequence length="286" mass="30621">MEAGLRSERFVRLFVRRNDCLPEISQGEETVPMSVEGKIVMVTGGAKGIGASIVKLFLERNAQVVIADASPDGEAAAGQWQDQGKKAVYVQCDVSKAGDAKKAVTFAEEQFGRLDVLVNNAGIFPRANLLQTDEAFWDRVMDINLKGVYLMCRAAVPVMIGQGGGCIVNIGSLHAATGGEELFAYAISKGGVVTLTRNLAHALAKHRIRVNGVHPGWVPSHGERALMRSQGAEDDWPEQRGSAIPLGRLQTEDDIAESVVFLSSSSADQITGQMLTVDGGLGFTLR</sequence>
<organism evidence="4 5">
    <name type="scientific">Paenibacillus piri</name>
    <dbReference type="NCBI Taxonomy" id="2547395"/>
    <lineage>
        <taxon>Bacteria</taxon>
        <taxon>Bacillati</taxon>
        <taxon>Bacillota</taxon>
        <taxon>Bacilli</taxon>
        <taxon>Bacillales</taxon>
        <taxon>Paenibacillaceae</taxon>
        <taxon>Paenibacillus</taxon>
    </lineage>
</organism>
<evidence type="ECO:0000256" key="1">
    <source>
        <dbReference type="ARBA" id="ARBA00006484"/>
    </source>
</evidence>
<dbReference type="InterPro" id="IPR036291">
    <property type="entry name" value="NAD(P)-bd_dom_sf"/>
</dbReference>
<dbReference type="NCBIfam" id="NF005559">
    <property type="entry name" value="PRK07231.1"/>
    <property type="match status" value="1"/>
</dbReference>
<reference evidence="4 5" key="1">
    <citation type="submission" date="2019-03" db="EMBL/GenBank/DDBJ databases">
        <title>This is whole genome sequence of Paenibacillus sp MS74 strain.</title>
        <authorList>
            <person name="Trinh H.N."/>
        </authorList>
    </citation>
    <scope>NUCLEOTIDE SEQUENCE [LARGE SCALE GENOMIC DNA]</scope>
    <source>
        <strain evidence="4 5">MS74</strain>
    </source>
</reference>
<comment type="similarity">
    <text evidence="1">Belongs to the short-chain dehydrogenases/reductases (SDR) family.</text>
</comment>
<dbReference type="OrthoDB" id="9789398at2"/>
<dbReference type="FunFam" id="3.40.50.720:FF:000084">
    <property type="entry name" value="Short-chain dehydrogenase reductase"/>
    <property type="match status" value="1"/>
</dbReference>
<gene>
    <name evidence="4" type="ORF">E1757_27115</name>
</gene>
<dbReference type="AlphaFoldDB" id="A0A4R5KFU7"/>
<dbReference type="Gene3D" id="3.40.50.720">
    <property type="entry name" value="NAD(P)-binding Rossmann-like Domain"/>
    <property type="match status" value="1"/>
</dbReference>
<comment type="caution">
    <text evidence="4">The sequence shown here is derived from an EMBL/GenBank/DDBJ whole genome shotgun (WGS) entry which is preliminary data.</text>
</comment>
<dbReference type="GO" id="GO:0008206">
    <property type="term" value="P:bile acid metabolic process"/>
    <property type="evidence" value="ECO:0007669"/>
    <property type="project" value="UniProtKB-ARBA"/>
</dbReference>
<dbReference type="CDD" id="cd05233">
    <property type="entry name" value="SDR_c"/>
    <property type="match status" value="1"/>
</dbReference>
<evidence type="ECO:0000313" key="4">
    <source>
        <dbReference type="EMBL" id="TDF93167.1"/>
    </source>
</evidence>
<feature type="domain" description="Ketoreductase" evidence="3">
    <location>
        <begin position="38"/>
        <end position="220"/>
    </location>
</feature>
<dbReference type="PANTHER" id="PTHR43639:SF1">
    <property type="entry name" value="SHORT-CHAIN DEHYDROGENASE_REDUCTASE FAMILY PROTEIN"/>
    <property type="match status" value="1"/>
</dbReference>
<evidence type="ECO:0000313" key="5">
    <source>
        <dbReference type="Proteomes" id="UP000295636"/>
    </source>
</evidence>
<keyword evidence="2" id="KW-0560">Oxidoreductase</keyword>
<accession>A0A4R5KFU7</accession>
<evidence type="ECO:0000256" key="2">
    <source>
        <dbReference type="ARBA" id="ARBA00023002"/>
    </source>
</evidence>
<dbReference type="Proteomes" id="UP000295636">
    <property type="component" value="Unassembled WGS sequence"/>
</dbReference>
<dbReference type="PANTHER" id="PTHR43639">
    <property type="entry name" value="OXIDOREDUCTASE, SHORT-CHAIN DEHYDROGENASE/REDUCTASE FAMILY (AFU_ORTHOLOGUE AFUA_5G02870)"/>
    <property type="match status" value="1"/>
</dbReference>
<dbReference type="InterPro" id="IPR057326">
    <property type="entry name" value="KR_dom"/>
</dbReference>
<name>A0A4R5KFU7_9BACL</name>
<dbReference type="PRINTS" id="PR00081">
    <property type="entry name" value="GDHRDH"/>
</dbReference>
<proteinExistence type="inferred from homology"/>